<feature type="compositionally biased region" description="Basic and acidic residues" evidence="1">
    <location>
        <begin position="51"/>
        <end position="63"/>
    </location>
</feature>
<feature type="region of interest" description="Disordered" evidence="1">
    <location>
        <begin position="47"/>
        <end position="81"/>
    </location>
</feature>
<protein>
    <submittedName>
        <fullName evidence="2">Uncharacterized protein</fullName>
    </submittedName>
</protein>
<evidence type="ECO:0000313" key="3">
    <source>
        <dbReference type="Proteomes" id="UP000002431"/>
    </source>
</evidence>
<dbReference type="KEGG" id="dge:Dgeo_0769"/>
<dbReference type="Proteomes" id="UP000002431">
    <property type="component" value="Chromosome"/>
</dbReference>
<feature type="compositionally biased region" description="Polar residues" evidence="1">
    <location>
        <begin position="64"/>
        <end position="73"/>
    </location>
</feature>
<keyword evidence="3" id="KW-1185">Reference proteome</keyword>
<dbReference type="HOGENOM" id="CLU_2568172_0_0_0"/>
<evidence type="ECO:0000313" key="2">
    <source>
        <dbReference type="EMBL" id="ABF45071.1"/>
    </source>
</evidence>
<name>Q1J0B3_DEIGD</name>
<evidence type="ECO:0000256" key="1">
    <source>
        <dbReference type="SAM" id="MobiDB-lite"/>
    </source>
</evidence>
<accession>Q1J0B3</accession>
<dbReference type="STRING" id="319795.Dgeo_0769"/>
<dbReference type="EMBL" id="CP000359">
    <property type="protein sequence ID" value="ABF45071.1"/>
    <property type="molecule type" value="Genomic_DNA"/>
</dbReference>
<organism evidence="2 3">
    <name type="scientific">Deinococcus geothermalis (strain DSM 11300 / CIP 105573 / AG-3a)</name>
    <dbReference type="NCBI Taxonomy" id="319795"/>
    <lineage>
        <taxon>Bacteria</taxon>
        <taxon>Thermotogati</taxon>
        <taxon>Deinococcota</taxon>
        <taxon>Deinococci</taxon>
        <taxon>Deinococcales</taxon>
        <taxon>Deinococcaceae</taxon>
        <taxon>Deinococcus</taxon>
    </lineage>
</organism>
<gene>
    <name evidence="2" type="ordered locus">Dgeo_0769</name>
</gene>
<proteinExistence type="predicted"/>
<sequence length="81" mass="9206">MFAEASGFFPFCSFILSLFMRKIMRALELGSCERIRVEREKGDITGCELAPSEKKDEPERLRFTESSQGQSLGSPLKKAER</sequence>
<reference evidence="2" key="1">
    <citation type="submission" date="2006-04" db="EMBL/GenBank/DDBJ databases">
        <title>Complete sequence of chromosome of Deinococcus geothermalis DSM 11300.</title>
        <authorList>
            <consortium name="US DOE Joint Genome Institute"/>
            <person name="Copeland A."/>
            <person name="Lucas S."/>
            <person name="Lapidus A."/>
            <person name="Barry K."/>
            <person name="Detter J.C."/>
            <person name="Glavina del Rio T."/>
            <person name="Hammon N."/>
            <person name="Israni S."/>
            <person name="Dalin E."/>
            <person name="Tice H."/>
            <person name="Pitluck S."/>
            <person name="Brettin T."/>
            <person name="Bruce D."/>
            <person name="Han C."/>
            <person name="Tapia R."/>
            <person name="Saunders E."/>
            <person name="Gilna P."/>
            <person name="Schmutz J."/>
            <person name="Larimer F."/>
            <person name="Land M."/>
            <person name="Hauser L."/>
            <person name="Kyrpides N."/>
            <person name="Kim E."/>
            <person name="Daly M.J."/>
            <person name="Fredrickson J.K."/>
            <person name="Makarova K.S."/>
            <person name="Gaidamakova E.K."/>
            <person name="Zhai M."/>
            <person name="Richardson P."/>
        </authorList>
    </citation>
    <scope>NUCLEOTIDE SEQUENCE</scope>
    <source>
        <strain evidence="2">DSM 11300</strain>
    </source>
</reference>
<dbReference type="AlphaFoldDB" id="Q1J0B3"/>